<evidence type="ECO:0000259" key="6">
    <source>
        <dbReference type="Pfam" id="PF07637"/>
    </source>
</evidence>
<sequence>MTLLRSVSILLLCAGVAACEGSAKNNHHVGGGGGGGEPEPPSPSDTIRPAPAKFSCDASAVPTELPLPRLSRRQLMNSLRFAVDHALPGEADAVWTKLTPILARYPTDQRTPAPSDVKGGFSRLDQSIQQTQVDVMYDVGKAVAQELTSTDARRDALLGSCASDSQTSNDRTCLETFLRGWGARVLRHPLSTAEVTLFADIAGATPVDKAAVADVITTLLNSPGFLYRIEHGTTAGQPASPLSAFELAAKLSYQFWQAPPDDALWASAEDGSLLTESGFEAQLDRMLQSPRLRGSLDEFVSEWLRLDELPSLVALRNDPIYRSFVGAQMPTDATRTAMFEDVQLSAWSTLVSGGSVSDFLNDRRSYTADPFLAGIYGVPVWDGSGDAPVIPSQNRSGLLTRAALLATGTASTRPIHKGYLVRNALLCQQVGAPPPNASDRPPAPTDRMTTRQVVTQLTSGGSCGGCHNNSINPPGFVLEGFDALGRERGVERLFNPQGQETAAPSVDTSADVWLYDSEQRVISSAAELSRMVDESQLFESCVAQHYFRFAHARVESTSGDGCLLSELESVARSGAPMADLLKTIARHPTFKQRSFQ</sequence>
<keyword evidence="8" id="KW-1185">Reference proteome</keyword>
<dbReference type="Pfam" id="PF07637">
    <property type="entry name" value="PSD5"/>
    <property type="match status" value="1"/>
</dbReference>
<dbReference type="Pfam" id="PF07627">
    <property type="entry name" value="PSCyt3"/>
    <property type="match status" value="1"/>
</dbReference>
<feature type="domain" description="DUF1588" evidence="4">
    <location>
        <begin position="395"/>
        <end position="488"/>
    </location>
</feature>
<evidence type="ECO:0000313" key="7">
    <source>
        <dbReference type="EMBL" id="SEU40280.1"/>
    </source>
</evidence>
<feature type="domain" description="DUF1585" evidence="3">
    <location>
        <begin position="522"/>
        <end position="590"/>
    </location>
</feature>
<evidence type="ECO:0000259" key="5">
    <source>
        <dbReference type="Pfam" id="PF07631"/>
    </source>
</evidence>
<evidence type="ECO:0000313" key="8">
    <source>
        <dbReference type="Proteomes" id="UP000183760"/>
    </source>
</evidence>
<accession>A0ABY1CVU0</accession>
<proteinExistence type="predicted"/>
<gene>
    <name evidence="7" type="ORF">SAMN05443572_11564</name>
</gene>
<feature type="region of interest" description="Disordered" evidence="1">
    <location>
        <begin position="29"/>
        <end position="49"/>
    </location>
</feature>
<dbReference type="InterPro" id="IPR013042">
    <property type="entry name" value="DUF1592"/>
</dbReference>
<evidence type="ECO:0000256" key="1">
    <source>
        <dbReference type="SAM" id="MobiDB-lite"/>
    </source>
</evidence>
<evidence type="ECO:0000256" key="2">
    <source>
        <dbReference type="SAM" id="SignalP"/>
    </source>
</evidence>
<evidence type="ECO:0008006" key="9">
    <source>
        <dbReference type="Google" id="ProtNLM"/>
    </source>
</evidence>
<dbReference type="Proteomes" id="UP000183760">
    <property type="component" value="Unassembled WGS sequence"/>
</dbReference>
<keyword evidence="2" id="KW-0732">Signal</keyword>
<dbReference type="Pfam" id="PF07631">
    <property type="entry name" value="PSD4"/>
    <property type="match status" value="1"/>
</dbReference>
<feature type="domain" description="DUF1595" evidence="6">
    <location>
        <begin position="173"/>
        <end position="230"/>
    </location>
</feature>
<dbReference type="PROSITE" id="PS51257">
    <property type="entry name" value="PROKAR_LIPOPROTEIN"/>
    <property type="match status" value="1"/>
</dbReference>
<feature type="signal peptide" evidence="2">
    <location>
        <begin position="1"/>
        <end position="18"/>
    </location>
</feature>
<organism evidence="7 8">
    <name type="scientific">Myxococcus fulvus</name>
    <dbReference type="NCBI Taxonomy" id="33"/>
    <lineage>
        <taxon>Bacteria</taxon>
        <taxon>Pseudomonadati</taxon>
        <taxon>Myxococcota</taxon>
        <taxon>Myxococcia</taxon>
        <taxon>Myxococcales</taxon>
        <taxon>Cystobacterineae</taxon>
        <taxon>Myxococcaceae</taxon>
        <taxon>Myxococcus</taxon>
    </lineage>
</organism>
<evidence type="ECO:0000259" key="3">
    <source>
        <dbReference type="Pfam" id="PF07624"/>
    </source>
</evidence>
<dbReference type="InterPro" id="IPR011478">
    <property type="entry name" value="DUF1585"/>
</dbReference>
<dbReference type="RefSeq" id="WP_245772647.1">
    <property type="nucleotide sequence ID" value="NZ_BJXR01000049.1"/>
</dbReference>
<dbReference type="Pfam" id="PF07624">
    <property type="entry name" value="PSD2"/>
    <property type="match status" value="1"/>
</dbReference>
<evidence type="ECO:0000259" key="4">
    <source>
        <dbReference type="Pfam" id="PF07627"/>
    </source>
</evidence>
<feature type="chain" id="PRO_5047074888" description="Lipoprotein" evidence="2">
    <location>
        <begin position="19"/>
        <end position="596"/>
    </location>
</feature>
<name>A0ABY1CVU0_MYXFU</name>
<dbReference type="InterPro" id="IPR013043">
    <property type="entry name" value="DUF1595"/>
</dbReference>
<feature type="domain" description="DUF1592" evidence="5">
    <location>
        <begin position="242"/>
        <end position="378"/>
    </location>
</feature>
<dbReference type="EMBL" id="FOIB01000015">
    <property type="protein sequence ID" value="SEU40280.1"/>
    <property type="molecule type" value="Genomic_DNA"/>
</dbReference>
<reference evidence="7 8" key="1">
    <citation type="submission" date="2016-10" db="EMBL/GenBank/DDBJ databases">
        <authorList>
            <person name="Varghese N."/>
            <person name="Submissions S."/>
        </authorList>
    </citation>
    <scope>NUCLEOTIDE SEQUENCE [LARGE SCALE GENOMIC DNA]</scope>
    <source>
        <strain evidence="7 8">DSM 16525</strain>
    </source>
</reference>
<dbReference type="InterPro" id="IPR013039">
    <property type="entry name" value="DUF1588"/>
</dbReference>
<protein>
    <recommendedName>
        <fullName evidence="9">Lipoprotein</fullName>
    </recommendedName>
</protein>
<comment type="caution">
    <text evidence="7">The sequence shown here is derived from an EMBL/GenBank/DDBJ whole genome shotgun (WGS) entry which is preliminary data.</text>
</comment>